<gene>
    <name evidence="1" type="ORF">SAMN04488137_0617</name>
</gene>
<evidence type="ECO:0000313" key="1">
    <source>
        <dbReference type="EMBL" id="SDM53343.1"/>
    </source>
</evidence>
<dbReference type="GO" id="GO:0033969">
    <property type="term" value="F:gamma-glutamyl-gamma-aminobutyrate hydrolase activity"/>
    <property type="evidence" value="ECO:0007669"/>
    <property type="project" value="TreeGrafter"/>
</dbReference>
<dbReference type="GO" id="GO:0016740">
    <property type="term" value="F:transferase activity"/>
    <property type="evidence" value="ECO:0007669"/>
    <property type="project" value="UniProtKB-KW"/>
</dbReference>
<dbReference type="GO" id="GO:0005829">
    <property type="term" value="C:cytosol"/>
    <property type="evidence" value="ECO:0007669"/>
    <property type="project" value="TreeGrafter"/>
</dbReference>
<dbReference type="EMBL" id="FNHW01000001">
    <property type="protein sequence ID" value="SDM53343.1"/>
    <property type="molecule type" value="Genomic_DNA"/>
</dbReference>
<dbReference type="InterPro" id="IPR029062">
    <property type="entry name" value="Class_I_gatase-like"/>
</dbReference>
<dbReference type="PROSITE" id="PS51273">
    <property type="entry name" value="GATASE_TYPE_1"/>
    <property type="match status" value="1"/>
</dbReference>
<dbReference type="STRING" id="459525.SAMN04488137_0617"/>
<sequence>MKNKKPVIGITCSTKDIGGLETAYLHYSYTTSVMRAGGVPVILPMADKEIAREWAALCDGILLSGGEDMDPQQIGAEPHPNLGKVIPERDKTEMDLIEFAKEQDMPVFAICRGIQVLNGALGGTLYQDIYDEREKVIKHYQDGARDAATHSISIEEGSVLAEIIGSNETSVNSFHHGAVQEVAPGMKVTAKAPDGIIEAIESEDFNKNWILAVQWHPEDMTEVSEEMYRLFTYFVKAAEERAGKKETVSSS</sequence>
<name>A0A1G9U0J9_9BACL</name>
<evidence type="ECO:0000313" key="2">
    <source>
        <dbReference type="Proteomes" id="UP000199544"/>
    </source>
</evidence>
<dbReference type="InterPro" id="IPR044668">
    <property type="entry name" value="PuuD-like"/>
</dbReference>
<accession>A0A1G9U0J9</accession>
<reference evidence="2" key="1">
    <citation type="submission" date="2016-10" db="EMBL/GenBank/DDBJ databases">
        <authorList>
            <person name="Varghese N."/>
            <person name="Submissions S."/>
        </authorList>
    </citation>
    <scope>NUCLEOTIDE SEQUENCE [LARGE SCALE GENOMIC DNA]</scope>
    <source>
        <strain evidence="2">CGMCC 1.6854</strain>
    </source>
</reference>
<dbReference type="InterPro" id="IPR011697">
    <property type="entry name" value="Peptidase_C26"/>
</dbReference>
<keyword evidence="2" id="KW-1185">Reference proteome</keyword>
<dbReference type="PANTHER" id="PTHR43235:SF1">
    <property type="entry name" value="GLUTAMINE AMIDOTRANSFERASE PB2B2.05-RELATED"/>
    <property type="match status" value="1"/>
</dbReference>
<dbReference type="PANTHER" id="PTHR43235">
    <property type="entry name" value="GLUTAMINE AMIDOTRANSFERASE PB2B2.05-RELATED"/>
    <property type="match status" value="1"/>
</dbReference>
<dbReference type="GO" id="GO:0006598">
    <property type="term" value="P:polyamine catabolic process"/>
    <property type="evidence" value="ECO:0007669"/>
    <property type="project" value="TreeGrafter"/>
</dbReference>
<dbReference type="RefSeq" id="WP_090232457.1">
    <property type="nucleotide sequence ID" value="NZ_FNHW01000001.1"/>
</dbReference>
<keyword evidence="1" id="KW-0315">Glutamine amidotransferase</keyword>
<dbReference type="OrthoDB" id="9813383at2"/>
<dbReference type="Gene3D" id="3.40.50.880">
    <property type="match status" value="1"/>
</dbReference>
<dbReference type="Pfam" id="PF07722">
    <property type="entry name" value="Peptidase_C26"/>
    <property type="match status" value="1"/>
</dbReference>
<dbReference type="FunFam" id="3.40.50.880:FF:000030">
    <property type="entry name" value="Gamma-glutamyl-gamma-aminobutyrate hydrolase PuuD"/>
    <property type="match status" value="1"/>
</dbReference>
<dbReference type="CDD" id="cd01745">
    <property type="entry name" value="GATase1_2"/>
    <property type="match status" value="1"/>
</dbReference>
<keyword evidence="1" id="KW-0808">Transferase</keyword>
<proteinExistence type="predicted"/>
<dbReference type="Proteomes" id="UP000199544">
    <property type="component" value="Unassembled WGS sequence"/>
</dbReference>
<organism evidence="1 2">
    <name type="scientific">Fictibacillus solisalsi</name>
    <dbReference type="NCBI Taxonomy" id="459525"/>
    <lineage>
        <taxon>Bacteria</taxon>
        <taxon>Bacillati</taxon>
        <taxon>Bacillota</taxon>
        <taxon>Bacilli</taxon>
        <taxon>Bacillales</taxon>
        <taxon>Fictibacillaceae</taxon>
        <taxon>Fictibacillus</taxon>
    </lineage>
</organism>
<protein>
    <submittedName>
        <fullName evidence="1">Putative glutamine amidotransferase</fullName>
    </submittedName>
</protein>
<dbReference type="SUPFAM" id="SSF52317">
    <property type="entry name" value="Class I glutamine amidotransferase-like"/>
    <property type="match status" value="1"/>
</dbReference>
<dbReference type="AlphaFoldDB" id="A0A1G9U0J9"/>